<organism evidence="1 2">
    <name type="scientific">Pararhizobium antarcticum</name>
    <dbReference type="NCBI Taxonomy" id="1798805"/>
    <lineage>
        <taxon>Bacteria</taxon>
        <taxon>Pseudomonadati</taxon>
        <taxon>Pseudomonadota</taxon>
        <taxon>Alphaproteobacteria</taxon>
        <taxon>Hyphomicrobiales</taxon>
        <taxon>Rhizobiaceae</taxon>
        <taxon>Rhizobium/Agrobacterium group</taxon>
        <taxon>Pararhizobium</taxon>
    </lineage>
</organism>
<evidence type="ECO:0000313" key="2">
    <source>
        <dbReference type="Proteomes" id="UP000182661"/>
    </source>
</evidence>
<gene>
    <name evidence="1" type="ORF">AX760_18750</name>
</gene>
<protein>
    <submittedName>
        <fullName evidence="1">Uncharacterized protein</fullName>
    </submittedName>
</protein>
<sequence>MSSEIGFYPLTQGQMAGDVQSAEVGSASGANASPFMMKSQVSGQTLIEVFRFANIQGIPIAVDRQFAGDVDSRLFEVNDTNGVELKRIYRPALTSPINDNWGCRVRYRTLR</sequence>
<dbReference type="EMBL" id="LSRP01000091">
    <property type="protein sequence ID" value="OJF95873.1"/>
    <property type="molecule type" value="Genomic_DNA"/>
</dbReference>
<dbReference type="RefSeq" id="WP_071833624.1">
    <property type="nucleotide sequence ID" value="NZ_LSRP01000091.1"/>
</dbReference>
<keyword evidence="2" id="KW-1185">Reference proteome</keyword>
<proteinExistence type="predicted"/>
<comment type="caution">
    <text evidence="1">The sequence shown here is derived from an EMBL/GenBank/DDBJ whole genome shotgun (WGS) entry which is preliminary data.</text>
</comment>
<name>A0A657LSJ0_9HYPH</name>
<dbReference type="Proteomes" id="UP000182661">
    <property type="component" value="Unassembled WGS sequence"/>
</dbReference>
<dbReference type="AlphaFoldDB" id="A0A657LSJ0"/>
<reference evidence="1 2" key="1">
    <citation type="submission" date="2016-02" db="EMBL/GenBank/DDBJ databases">
        <title>Genome sequencing of a beta-galactosidase producing bacteria Rhizobium sp. 59.</title>
        <authorList>
            <person name="Wang D."/>
            <person name="Kot W."/>
            <person name="Qin Y."/>
            <person name="Hansen L."/>
            <person name="Naqvi K."/>
            <person name="Rensing C."/>
        </authorList>
    </citation>
    <scope>NUCLEOTIDE SEQUENCE [LARGE SCALE GENOMIC DNA]</scope>
    <source>
        <strain evidence="1 2">59</strain>
    </source>
</reference>
<evidence type="ECO:0000313" key="1">
    <source>
        <dbReference type="EMBL" id="OJF95873.1"/>
    </source>
</evidence>
<accession>A0A657LSJ0</accession>